<dbReference type="AlphaFoldDB" id="A0A3A9K8E7"/>
<proteinExistence type="predicted"/>
<sequence>MTGLLNFRKQDHVSLQFKDHVIRCVITKEASEASMVAFYEKAVPEGIIEKGKIIDETNFVLILEECIANWKLKRKNIKFLVPDSSIFFRKLSLPNNLTKEEIRGHINFEIGTSIHLPFEDASFDFHILDSEEETETIEILFFAVPEPLLKQYVKHLEDGNTKPDVADVAALSLYRFYYLNYLDQIDDDAHIMLLEWDMTSINVSVFNHHKPIFLRSIPHYLDVENWEMTQEDSLVTWKDINSEKIDGDLADSFTEIERVIDFYKYTLFKGEKEVSKIFLTGDHPMLMKVKKMLENSTGLEIEMKHSIGDIIEDNSNVANKFLLPLSLCLKEV</sequence>
<dbReference type="Pfam" id="PF11104">
    <property type="entry name" value="PilM_2"/>
    <property type="match status" value="1"/>
</dbReference>
<comment type="caution">
    <text evidence="1">The sequence shown here is derived from an EMBL/GenBank/DDBJ whole genome shotgun (WGS) entry which is preliminary data.</text>
</comment>
<dbReference type="InterPro" id="IPR050696">
    <property type="entry name" value="FtsA/MreB"/>
</dbReference>
<organism evidence="1 2">
    <name type="scientific">Salipaludibacillus neizhouensis</name>
    <dbReference type="NCBI Taxonomy" id="885475"/>
    <lineage>
        <taxon>Bacteria</taxon>
        <taxon>Bacillati</taxon>
        <taxon>Bacillota</taxon>
        <taxon>Bacilli</taxon>
        <taxon>Bacillales</taxon>
        <taxon>Bacillaceae</taxon>
    </lineage>
</organism>
<dbReference type="RefSeq" id="WP_110935011.1">
    <property type="nucleotide sequence ID" value="NZ_KZ614146.1"/>
</dbReference>
<accession>A0A3A9K8E7</accession>
<dbReference type="InterPro" id="IPR005883">
    <property type="entry name" value="PilM"/>
</dbReference>
<dbReference type="Proteomes" id="UP000281498">
    <property type="component" value="Unassembled WGS sequence"/>
</dbReference>
<dbReference type="InterPro" id="IPR043129">
    <property type="entry name" value="ATPase_NBD"/>
</dbReference>
<dbReference type="Gene3D" id="3.30.420.40">
    <property type="match status" value="2"/>
</dbReference>
<gene>
    <name evidence="1" type="ORF">CR203_17725</name>
</gene>
<evidence type="ECO:0000313" key="1">
    <source>
        <dbReference type="EMBL" id="RKL65913.1"/>
    </source>
</evidence>
<reference evidence="1 2" key="1">
    <citation type="submission" date="2017-10" db="EMBL/GenBank/DDBJ databases">
        <title>Bacillus sp. nov., a halophilic bacterium isolated from a Keqin Lake.</title>
        <authorList>
            <person name="Wang H."/>
        </authorList>
    </citation>
    <scope>NUCLEOTIDE SEQUENCE [LARGE SCALE GENOMIC DNA]</scope>
    <source>
        <strain evidence="1 2">KCTC 13187</strain>
    </source>
</reference>
<dbReference type="SUPFAM" id="SSF53067">
    <property type="entry name" value="Actin-like ATPase domain"/>
    <property type="match status" value="1"/>
</dbReference>
<evidence type="ECO:0000313" key="2">
    <source>
        <dbReference type="Proteomes" id="UP000281498"/>
    </source>
</evidence>
<dbReference type="PANTHER" id="PTHR32432:SF3">
    <property type="entry name" value="ETHANOLAMINE UTILIZATION PROTEIN EUTJ"/>
    <property type="match status" value="1"/>
</dbReference>
<protein>
    <submittedName>
        <fullName evidence="1">Pilus assembly protein PilM</fullName>
    </submittedName>
</protein>
<dbReference type="OrthoDB" id="2690797at2"/>
<name>A0A3A9K8E7_9BACI</name>
<dbReference type="PANTHER" id="PTHR32432">
    <property type="entry name" value="CELL DIVISION PROTEIN FTSA-RELATED"/>
    <property type="match status" value="1"/>
</dbReference>
<keyword evidence="2" id="KW-1185">Reference proteome</keyword>
<dbReference type="Gene3D" id="3.30.1490.300">
    <property type="match status" value="1"/>
</dbReference>
<dbReference type="EMBL" id="PDOE01000010">
    <property type="protein sequence ID" value="RKL65913.1"/>
    <property type="molecule type" value="Genomic_DNA"/>
</dbReference>